<organism evidence="3 4">
    <name type="scientific">Microbulbifer spongiae</name>
    <dbReference type="NCBI Taxonomy" id="2944933"/>
    <lineage>
        <taxon>Bacteria</taxon>
        <taxon>Pseudomonadati</taxon>
        <taxon>Pseudomonadota</taxon>
        <taxon>Gammaproteobacteria</taxon>
        <taxon>Cellvibrionales</taxon>
        <taxon>Microbulbiferaceae</taxon>
        <taxon>Microbulbifer</taxon>
    </lineage>
</organism>
<dbReference type="Gene3D" id="3.40.50.300">
    <property type="entry name" value="P-loop containing nucleotide triphosphate hydrolases"/>
    <property type="match status" value="1"/>
</dbReference>
<dbReference type="InterPro" id="IPR027417">
    <property type="entry name" value="P-loop_NTPase"/>
</dbReference>
<dbReference type="Gene3D" id="2.10.109.10">
    <property type="entry name" value="Umud Fragment, subunit A"/>
    <property type="match status" value="1"/>
</dbReference>
<reference evidence="3 4" key="1">
    <citation type="submission" date="2022-05" db="EMBL/GenBank/DDBJ databases">
        <title>Microbulbifer sp. nov., isolated from sponge.</title>
        <authorList>
            <person name="Gao L."/>
        </authorList>
    </citation>
    <scope>NUCLEOTIDE SEQUENCE [LARGE SCALE GENOMIC DNA]</scope>
    <source>
        <strain evidence="3 4">MI-G</strain>
    </source>
</reference>
<name>A0ABY9E8Z1_9GAMM</name>
<proteinExistence type="predicted"/>
<sequence>MLVYSGNKKKFIDDVSENAIENIILLEFERKLFKRPSKNEVLSWKNSMQYMFKIMIDSDIPQDSGVSIEYVLPLTSKRIDFILTGKDGKNRDTAVIIELKQWSEVTKINKDGIVKTFFSGGEKETNHPSYQAWTYAALIEDYNETVRQEGIRLIPCAYLHNLSSASAINDPFYAAHTRNAPVFISSDAKKFSEFLKKHVKYGDSDNIMYRIEHGRIKPSKGLADSLTSMLTGNQEFLMIDDQKLVYEAAIDLAYKAQKGKKQVLIVEGGPGTGKSVVAINLLVELTKREMNTQYVSKNAAPRAVFAAKLTGTMTKTKINNMFKGSGSYIDTESNFFDALIVDEAHRLNKKSGMYENKGENQVKEIINASRLTIFFLDKNQRVSMNDIGSLEEVEAWASKLGAAICRMDLKSQFRCNGSDGYLAWLDSALQVRDTANTEIDNVDYDFKVFDSPVSLRKEIFQKNAISNRARLVAGYCWRWVSRKDKNVMDIQMPEYEFEAKWNLLADGNLWVISPESVKEIGCIHTCQGLEVDYIGVIIGPDLIVRNGKIIADASKRDARDKTIRGYKKLLKERPKEASRIADNIIKNTYRTLMSRGQKGCYLFCTDQETNEYFSRLIDQARQVREITLEEKYPGLNLRILQAQEAKPYINSVPIYNLKIAAGDFSEYQTTGDFDWVELPEHIRISDGYFVAQVLGESMNRRIPNGSWCLFRENPAGSREGKIVLVQHRDIQDVEQGGHYTVKEYHSDKTDTEDEVWYHSRIILRPKTNALGYKDISLTEDQVRDLRVVGEYVSILS</sequence>
<gene>
    <name evidence="3" type="ORF">M8T91_13540</name>
</gene>
<feature type="domain" description="Peptidase S24/S26A/S26B/S26C" evidence="1">
    <location>
        <begin position="653"/>
        <end position="746"/>
    </location>
</feature>
<evidence type="ECO:0000313" key="4">
    <source>
        <dbReference type="Proteomes" id="UP001321520"/>
    </source>
</evidence>
<dbReference type="InterPro" id="IPR039418">
    <property type="entry name" value="LexA-like"/>
</dbReference>
<evidence type="ECO:0000259" key="2">
    <source>
        <dbReference type="Pfam" id="PF09848"/>
    </source>
</evidence>
<dbReference type="CDD" id="cd06529">
    <property type="entry name" value="S24_LexA-like"/>
    <property type="match status" value="1"/>
</dbReference>
<dbReference type="InterPro" id="IPR036286">
    <property type="entry name" value="LexA/Signal_pep-like_sf"/>
</dbReference>
<keyword evidence="4" id="KW-1185">Reference proteome</keyword>
<dbReference type="SUPFAM" id="SSF52540">
    <property type="entry name" value="P-loop containing nucleoside triphosphate hydrolases"/>
    <property type="match status" value="1"/>
</dbReference>
<dbReference type="EMBL" id="CP098023">
    <property type="protein sequence ID" value="WKD48910.1"/>
    <property type="molecule type" value="Genomic_DNA"/>
</dbReference>
<dbReference type="InterPro" id="IPR015927">
    <property type="entry name" value="Peptidase_S24_S26A/B/C"/>
</dbReference>
<accession>A0ABY9E8Z1</accession>
<protein>
    <submittedName>
        <fullName evidence="3">DUF2075 domain-containing protein</fullName>
    </submittedName>
</protein>
<dbReference type="InterPro" id="IPR018647">
    <property type="entry name" value="SLFN_3-like_DNA/RNA_helicase"/>
</dbReference>
<dbReference type="RefSeq" id="WP_301414696.1">
    <property type="nucleotide sequence ID" value="NZ_CP098023.1"/>
</dbReference>
<evidence type="ECO:0000313" key="3">
    <source>
        <dbReference type="EMBL" id="WKD48910.1"/>
    </source>
</evidence>
<evidence type="ECO:0000259" key="1">
    <source>
        <dbReference type="Pfam" id="PF00717"/>
    </source>
</evidence>
<feature type="domain" description="Schlafen group 3-like DNA/RNA helicase" evidence="2">
    <location>
        <begin position="261"/>
        <end position="606"/>
    </location>
</feature>
<dbReference type="Pfam" id="PF00717">
    <property type="entry name" value="Peptidase_S24"/>
    <property type="match status" value="1"/>
</dbReference>
<dbReference type="Pfam" id="PF09848">
    <property type="entry name" value="SLFN-g3_helicase"/>
    <property type="match status" value="1"/>
</dbReference>
<dbReference type="Proteomes" id="UP001321520">
    <property type="component" value="Chromosome"/>
</dbReference>
<dbReference type="SUPFAM" id="SSF51306">
    <property type="entry name" value="LexA/Signal peptidase"/>
    <property type="match status" value="1"/>
</dbReference>